<evidence type="ECO:0000313" key="1">
    <source>
        <dbReference type="EMBL" id="UOX33958.1"/>
    </source>
</evidence>
<dbReference type="Gene3D" id="3.40.50.1110">
    <property type="entry name" value="SGNH hydrolase"/>
    <property type="match status" value="1"/>
</dbReference>
<name>A0ABY4HM76_9FLAO</name>
<dbReference type="Gene3D" id="2.60.120.1360">
    <property type="match status" value="1"/>
</dbReference>
<organism evidence="1 2">
    <name type="scientific">Flavobacterium sediminilitoris</name>
    <dbReference type="NCBI Taxonomy" id="2024526"/>
    <lineage>
        <taxon>Bacteria</taxon>
        <taxon>Pseudomonadati</taxon>
        <taxon>Bacteroidota</taxon>
        <taxon>Flavobacteriia</taxon>
        <taxon>Flavobacteriales</taxon>
        <taxon>Flavobacteriaceae</taxon>
        <taxon>Flavobacterium</taxon>
    </lineage>
</organism>
<dbReference type="Proteomes" id="UP000830454">
    <property type="component" value="Chromosome"/>
</dbReference>
<accession>A0ABY4HM76</accession>
<keyword evidence="2" id="KW-1185">Reference proteome</keyword>
<protein>
    <recommendedName>
        <fullName evidence="3">SGNH hydrolase-type esterase domain-containing protein</fullName>
    </recommendedName>
</protein>
<dbReference type="RefSeq" id="WP_246916541.1">
    <property type="nucleotide sequence ID" value="NZ_CP090145.1"/>
</dbReference>
<evidence type="ECO:0008006" key="3">
    <source>
        <dbReference type="Google" id="ProtNLM"/>
    </source>
</evidence>
<proteinExistence type="predicted"/>
<dbReference type="EMBL" id="CP090145">
    <property type="protein sequence ID" value="UOX33958.1"/>
    <property type="molecule type" value="Genomic_DNA"/>
</dbReference>
<reference evidence="1" key="2">
    <citation type="submission" date="2022-04" db="EMBL/GenBank/DDBJ databases">
        <title>Complete Genome Sequence of Flavobacterium sediminilitoris YSM-43, Isolated from a Tidal Sediment.</title>
        <authorList>
            <person name="Lee P.A."/>
        </authorList>
    </citation>
    <scope>NUCLEOTIDE SEQUENCE</scope>
    <source>
        <strain evidence="1">YSM-43</strain>
    </source>
</reference>
<reference evidence="1" key="1">
    <citation type="submission" date="2021-12" db="EMBL/GenBank/DDBJ databases">
        <authorList>
            <person name="Cha I.-T."/>
            <person name="Lee K.-E."/>
            <person name="Park S.-J."/>
        </authorList>
    </citation>
    <scope>NUCLEOTIDE SEQUENCE</scope>
    <source>
        <strain evidence="1">YSM-43</strain>
    </source>
</reference>
<evidence type="ECO:0000313" key="2">
    <source>
        <dbReference type="Proteomes" id="UP000830454"/>
    </source>
</evidence>
<dbReference type="InterPro" id="IPR036514">
    <property type="entry name" value="SGNH_hydro_sf"/>
</dbReference>
<gene>
    <name evidence="1" type="ORF">LXD69_00230</name>
</gene>
<dbReference type="SUPFAM" id="SSF52266">
    <property type="entry name" value="SGNH hydrolase"/>
    <property type="match status" value="1"/>
</dbReference>
<sequence>MLPKKLFPENKTITKNVVVDSLLLDAISEANDTIANTKIKENKKIQQKKKVILKKKNGVAFPTEKYNDFKGNQYLISFYEKLFQLESEKKGNVRIAYYGDSMTDGDMIVKDFRTYLQEKFGGNGVGFVSITSESASSRSSLVHEFSSNWKYQSYLKGKKPSYPFGVNGHVFYANDTLNAPWVRYKANKTRFAMELNKPTLFYGQSENKDGEVFYISNGDTITKKLLPSKRLNTMKLSEGNISSLKVFFKDADSIPIYGFNFDDGKGIHVDNFSSRGNSGLPLSIFSKNMMNQFQEQLGYDLIILHYGTNVLNYGSLNYSWYERKMERVVAHLKECFPDVTILVVSTADKSTKYGLEMKTDSAVVPLSTAQKRYAIASESGFVNLYTLMGGDGSMVKWVEGEPAKANKDYTHFNFRGANEVAKLLYKQINEGYTTYKTLRLKGKVMPKVKIKKDSIHKIKDSLNAQ</sequence>